<feature type="domain" description="CBM6" evidence="11">
    <location>
        <begin position="171"/>
        <end position="293"/>
    </location>
</feature>
<dbReference type="CDD" id="cd00063">
    <property type="entry name" value="FN3"/>
    <property type="match status" value="1"/>
</dbReference>
<reference evidence="12 13" key="1">
    <citation type="submission" date="2024-09" db="EMBL/GenBank/DDBJ databases">
        <authorList>
            <person name="Sun Q."/>
            <person name="Mori K."/>
        </authorList>
    </citation>
    <scope>NUCLEOTIDE SEQUENCE [LARGE SCALE GENOMIC DNA]</scope>
    <source>
        <strain evidence="12 13">JCM 3143</strain>
    </source>
</reference>
<dbReference type="InterPro" id="IPR005084">
    <property type="entry name" value="CBM6"/>
</dbReference>
<keyword evidence="13" id="KW-1185">Reference proteome</keyword>
<dbReference type="RefSeq" id="WP_344985908.1">
    <property type="nucleotide sequence ID" value="NZ_BAAAXV010000001.1"/>
</dbReference>
<evidence type="ECO:0000256" key="1">
    <source>
        <dbReference type="ARBA" id="ARBA00004613"/>
    </source>
</evidence>
<evidence type="ECO:0000256" key="4">
    <source>
        <dbReference type="ARBA" id="ARBA00022801"/>
    </source>
</evidence>
<dbReference type="SUPFAM" id="SSF49265">
    <property type="entry name" value="Fibronectin type III"/>
    <property type="match status" value="1"/>
</dbReference>
<dbReference type="InterPro" id="IPR008979">
    <property type="entry name" value="Galactose-bd-like_sf"/>
</dbReference>
<comment type="subcellular location">
    <subcellularLocation>
        <location evidence="1">Secreted</location>
    </subcellularLocation>
</comment>
<dbReference type="Pfam" id="PF07335">
    <property type="entry name" value="Glyco_hydro_75"/>
    <property type="match status" value="1"/>
</dbReference>
<proteinExistence type="predicted"/>
<evidence type="ECO:0000259" key="10">
    <source>
        <dbReference type="PROSITE" id="PS50853"/>
    </source>
</evidence>
<dbReference type="InterPro" id="IPR009939">
    <property type="entry name" value="Chitosanase_fungal"/>
</dbReference>
<feature type="signal peptide" evidence="9">
    <location>
        <begin position="1"/>
        <end position="37"/>
    </location>
</feature>
<evidence type="ECO:0000256" key="6">
    <source>
        <dbReference type="ARBA" id="ARBA00023295"/>
    </source>
</evidence>
<dbReference type="InterPro" id="IPR013783">
    <property type="entry name" value="Ig-like_fold"/>
</dbReference>
<feature type="domain" description="CBM6" evidence="11">
    <location>
        <begin position="40"/>
        <end position="164"/>
    </location>
</feature>
<keyword evidence="2" id="KW-0964">Secreted</keyword>
<dbReference type="EMBL" id="JBHMBW010000054">
    <property type="protein sequence ID" value="MFB9629190.1"/>
    <property type="molecule type" value="Genomic_DNA"/>
</dbReference>
<dbReference type="PROSITE" id="PS51175">
    <property type="entry name" value="CBM6"/>
    <property type="match status" value="2"/>
</dbReference>
<keyword evidence="6" id="KW-0326">Glycosidase</keyword>
<dbReference type="CDD" id="cd04082">
    <property type="entry name" value="CBM35_pectate_lyase-like"/>
    <property type="match status" value="2"/>
</dbReference>
<evidence type="ECO:0000256" key="5">
    <source>
        <dbReference type="ARBA" id="ARBA00023277"/>
    </source>
</evidence>
<name>A0ABV5SBY4_9ACTN</name>
<dbReference type="SUPFAM" id="SSF49785">
    <property type="entry name" value="Galactose-binding domain-like"/>
    <property type="match status" value="2"/>
</dbReference>
<dbReference type="Gene3D" id="2.60.40.10">
    <property type="entry name" value="Immunoglobulins"/>
    <property type="match status" value="1"/>
</dbReference>
<dbReference type="PANTHER" id="PTHR42061:SF6">
    <property type="entry name" value="ENDO-CHITOSANASE"/>
    <property type="match status" value="1"/>
</dbReference>
<comment type="caution">
    <text evidence="12">The sequence shown here is derived from an EMBL/GenBank/DDBJ whole genome shotgun (WGS) entry which is preliminary data.</text>
</comment>
<accession>A0ABV5SBY4</accession>
<feature type="domain" description="Fibronectin type-III" evidence="10">
    <location>
        <begin position="305"/>
        <end position="390"/>
    </location>
</feature>
<dbReference type="PROSITE" id="PS50853">
    <property type="entry name" value="FN3"/>
    <property type="match status" value="1"/>
</dbReference>
<sequence>MHPPRLRLPRFARLRPLIVLAAACLAVTALVALPARAATVRYEAENATISQGVVESNHAGFSGTGFVNSDNASGPYTEWTVNAPVAGTATLAIRYANGTTGARTADVSVNGTVVSAGRSFAATGAWTTWATSTLTTTLNAGDNTIRLTAANSGGNPNLDYLEVTVADAPATEYQAEAATLSQAAVATNHTGYTGSGFVDYVNTTGGYIEWTVNVADSGSHTLTIRYANGTSTNRPMSIDVNGTAITRDFPATANWDTWADAQITATLNAGVNTVRATATTANGGPNVDRLSVSGPGGPDGQAPTVPVSVRVTGTSASSISLAWTDSTDNVAVTGYRVYEGTAVVTTTPTAGATIGGLAAGSTHTYTVTAFDAAGNESGHSTAVSGTTGGGGGTGPTADQLLAKVTSCNQISNGKYKTDSDVSSATVAVCQKTGAVFWKGDMDIDCDGVRTSQCNEDTDCCFQADTFCHTSGDSPLNAAQLAYMVVPSSSSIWDYRTKGIGCGTVVAIVYNGQVEYAVMGDTGPSGIIGEASYRTAADLGINPDPSNGGTDSGVTYIVFTGSDTKVQTIENHSQAVTLGRTLAQRFLDQN</sequence>
<keyword evidence="3 9" id="KW-0732">Signal</keyword>
<dbReference type="Proteomes" id="UP001589532">
    <property type="component" value="Unassembled WGS sequence"/>
</dbReference>
<dbReference type="Pfam" id="PF00041">
    <property type="entry name" value="fn3"/>
    <property type="match status" value="1"/>
</dbReference>
<organism evidence="12 13">
    <name type="scientific">Nonomuraea helvata</name>
    <dbReference type="NCBI Taxonomy" id="37484"/>
    <lineage>
        <taxon>Bacteria</taxon>
        <taxon>Bacillati</taxon>
        <taxon>Actinomycetota</taxon>
        <taxon>Actinomycetes</taxon>
        <taxon>Streptosporangiales</taxon>
        <taxon>Streptosporangiaceae</taxon>
        <taxon>Nonomuraea</taxon>
    </lineage>
</organism>
<feature type="chain" id="PRO_5045533488" evidence="9">
    <location>
        <begin position="38"/>
        <end position="589"/>
    </location>
</feature>
<evidence type="ECO:0000313" key="12">
    <source>
        <dbReference type="EMBL" id="MFB9629190.1"/>
    </source>
</evidence>
<evidence type="ECO:0000256" key="2">
    <source>
        <dbReference type="ARBA" id="ARBA00022525"/>
    </source>
</evidence>
<dbReference type="SMART" id="SM00060">
    <property type="entry name" value="FN3"/>
    <property type="match status" value="1"/>
</dbReference>
<keyword evidence="4" id="KW-0378">Hydrolase</keyword>
<gene>
    <name evidence="12" type="ORF">ACFFSA_39460</name>
</gene>
<evidence type="ECO:0000256" key="7">
    <source>
        <dbReference type="ARBA" id="ARBA00023326"/>
    </source>
</evidence>
<feature type="region of interest" description="Disordered" evidence="8">
    <location>
        <begin position="279"/>
        <end position="303"/>
    </location>
</feature>
<dbReference type="PANTHER" id="PTHR42061">
    <property type="entry name" value="ENDO-CHITOSANASE"/>
    <property type="match status" value="1"/>
</dbReference>
<evidence type="ECO:0000256" key="9">
    <source>
        <dbReference type="SAM" id="SignalP"/>
    </source>
</evidence>
<dbReference type="InterPro" id="IPR003961">
    <property type="entry name" value="FN3_dom"/>
</dbReference>
<dbReference type="Gene3D" id="2.60.120.260">
    <property type="entry name" value="Galactose-binding domain-like"/>
    <property type="match status" value="2"/>
</dbReference>
<keyword evidence="7" id="KW-0624">Polysaccharide degradation</keyword>
<dbReference type="InterPro" id="IPR036116">
    <property type="entry name" value="FN3_sf"/>
</dbReference>
<evidence type="ECO:0000256" key="3">
    <source>
        <dbReference type="ARBA" id="ARBA00022729"/>
    </source>
</evidence>
<evidence type="ECO:0000313" key="13">
    <source>
        <dbReference type="Proteomes" id="UP001589532"/>
    </source>
</evidence>
<keyword evidence="5" id="KW-0119">Carbohydrate metabolism</keyword>
<dbReference type="Pfam" id="PF16990">
    <property type="entry name" value="CBM_35"/>
    <property type="match status" value="2"/>
</dbReference>
<protein>
    <submittedName>
        <fullName evidence="12">CBM35 domain-containing protein</fullName>
    </submittedName>
</protein>
<evidence type="ECO:0000259" key="11">
    <source>
        <dbReference type="PROSITE" id="PS51175"/>
    </source>
</evidence>
<evidence type="ECO:0000256" key="8">
    <source>
        <dbReference type="SAM" id="MobiDB-lite"/>
    </source>
</evidence>